<dbReference type="Gene3D" id="1.10.10.10">
    <property type="entry name" value="Winged helix-like DNA-binding domain superfamily/Winged helix DNA-binding domain"/>
    <property type="match status" value="1"/>
</dbReference>
<dbReference type="Pfam" id="PF07729">
    <property type="entry name" value="FCD"/>
    <property type="match status" value="1"/>
</dbReference>
<organism evidence="5 6">
    <name type="scientific">Fredinandcohnia salidurans</name>
    <dbReference type="NCBI Taxonomy" id="2595041"/>
    <lineage>
        <taxon>Bacteria</taxon>
        <taxon>Bacillati</taxon>
        <taxon>Bacillota</taxon>
        <taxon>Bacilli</taxon>
        <taxon>Bacillales</taxon>
        <taxon>Bacillaceae</taxon>
        <taxon>Fredinandcohnia</taxon>
    </lineage>
</organism>
<evidence type="ECO:0000256" key="2">
    <source>
        <dbReference type="ARBA" id="ARBA00023125"/>
    </source>
</evidence>
<reference evidence="6" key="1">
    <citation type="journal article" date="2019" name="Int. J. Syst. Evol. Microbiol.">
        <title>The Global Catalogue of Microorganisms (GCM) 10K type strain sequencing project: providing services to taxonomists for standard genome sequencing and annotation.</title>
        <authorList>
            <consortium name="The Broad Institute Genomics Platform"/>
            <consortium name="The Broad Institute Genome Sequencing Center for Infectious Disease"/>
            <person name="Wu L."/>
            <person name="Ma J."/>
        </authorList>
    </citation>
    <scope>NUCLEOTIDE SEQUENCE [LARGE SCALE GENOMIC DNA]</scope>
    <source>
        <strain evidence="6">CCUG 15531</strain>
    </source>
</reference>
<dbReference type="SUPFAM" id="SSF48008">
    <property type="entry name" value="GntR ligand-binding domain-like"/>
    <property type="match status" value="1"/>
</dbReference>
<dbReference type="InterPro" id="IPR011711">
    <property type="entry name" value="GntR_C"/>
</dbReference>
<dbReference type="InterPro" id="IPR036390">
    <property type="entry name" value="WH_DNA-bd_sf"/>
</dbReference>
<dbReference type="PANTHER" id="PTHR43537:SF24">
    <property type="entry name" value="GLUCONATE OPERON TRANSCRIPTIONAL REPRESSOR"/>
    <property type="match status" value="1"/>
</dbReference>
<accession>A0ABW4MSY5</accession>
<evidence type="ECO:0000256" key="3">
    <source>
        <dbReference type="ARBA" id="ARBA00023163"/>
    </source>
</evidence>
<dbReference type="CDD" id="cd07377">
    <property type="entry name" value="WHTH_GntR"/>
    <property type="match status" value="1"/>
</dbReference>
<evidence type="ECO:0000313" key="6">
    <source>
        <dbReference type="Proteomes" id="UP001597227"/>
    </source>
</evidence>
<keyword evidence="1" id="KW-0805">Transcription regulation</keyword>
<dbReference type="PRINTS" id="PR00035">
    <property type="entry name" value="HTHGNTR"/>
</dbReference>
<protein>
    <submittedName>
        <fullName evidence="5">GntR family transcriptional regulator</fullName>
    </submittedName>
</protein>
<sequence>MQKLKSAGSLSDQAYDVIKNAIINNEIKPLEYLTEEHLGEKLGISRTPIRTALKRLVYEGLVEMELNKQTRVRAISIEEAQDYQVLRESLEPLAAKLACITINAKQLEFLKEICNQQRESIVEKNYSQFINLDTQFHSYLAEFTNNHKLKEFINSLRIQMQRYIILTNTLRMSATEAIEEHFQIITALERKDPEEAATCMANHIKNISNRLGLTTKEE</sequence>
<keyword evidence="2" id="KW-0238">DNA-binding</keyword>
<dbReference type="SUPFAM" id="SSF46785">
    <property type="entry name" value="Winged helix' DNA-binding domain"/>
    <property type="match status" value="1"/>
</dbReference>
<proteinExistence type="predicted"/>
<dbReference type="InterPro" id="IPR036388">
    <property type="entry name" value="WH-like_DNA-bd_sf"/>
</dbReference>
<dbReference type="InterPro" id="IPR008920">
    <property type="entry name" value="TF_FadR/GntR_C"/>
</dbReference>
<dbReference type="Pfam" id="PF00392">
    <property type="entry name" value="GntR"/>
    <property type="match status" value="1"/>
</dbReference>
<dbReference type="PANTHER" id="PTHR43537">
    <property type="entry name" value="TRANSCRIPTIONAL REGULATOR, GNTR FAMILY"/>
    <property type="match status" value="1"/>
</dbReference>
<gene>
    <name evidence="5" type="ORF">ACFSFW_18990</name>
</gene>
<dbReference type="Gene3D" id="1.20.120.530">
    <property type="entry name" value="GntR ligand-binding domain-like"/>
    <property type="match status" value="1"/>
</dbReference>
<keyword evidence="6" id="KW-1185">Reference proteome</keyword>
<evidence type="ECO:0000256" key="1">
    <source>
        <dbReference type="ARBA" id="ARBA00023015"/>
    </source>
</evidence>
<name>A0ABW4MSY5_9BACI</name>
<comment type="caution">
    <text evidence="5">The sequence shown here is derived from an EMBL/GenBank/DDBJ whole genome shotgun (WGS) entry which is preliminary data.</text>
</comment>
<dbReference type="RefSeq" id="WP_388040546.1">
    <property type="nucleotide sequence ID" value="NZ_JBHUEK010000026.1"/>
</dbReference>
<keyword evidence="3" id="KW-0804">Transcription</keyword>
<dbReference type="SMART" id="SM00895">
    <property type="entry name" value="FCD"/>
    <property type="match status" value="1"/>
</dbReference>
<dbReference type="Proteomes" id="UP001597227">
    <property type="component" value="Unassembled WGS sequence"/>
</dbReference>
<dbReference type="InterPro" id="IPR000524">
    <property type="entry name" value="Tscrpt_reg_HTH_GntR"/>
</dbReference>
<dbReference type="PROSITE" id="PS50949">
    <property type="entry name" value="HTH_GNTR"/>
    <property type="match status" value="1"/>
</dbReference>
<dbReference type="SMART" id="SM00345">
    <property type="entry name" value="HTH_GNTR"/>
    <property type="match status" value="1"/>
</dbReference>
<evidence type="ECO:0000259" key="4">
    <source>
        <dbReference type="PROSITE" id="PS50949"/>
    </source>
</evidence>
<evidence type="ECO:0000313" key="5">
    <source>
        <dbReference type="EMBL" id="MFD1780756.1"/>
    </source>
</evidence>
<feature type="domain" description="HTH gntR-type" evidence="4">
    <location>
        <begin position="8"/>
        <end position="75"/>
    </location>
</feature>
<dbReference type="EMBL" id="JBHUEK010000026">
    <property type="protein sequence ID" value="MFD1780756.1"/>
    <property type="molecule type" value="Genomic_DNA"/>
</dbReference>